<dbReference type="CDD" id="cd18140">
    <property type="entry name" value="HLD_clamp_RFC"/>
    <property type="match status" value="1"/>
</dbReference>
<evidence type="ECO:0000313" key="11">
    <source>
        <dbReference type="EMBL" id="KAG7092737.1"/>
    </source>
</evidence>
<dbReference type="RefSeq" id="XP_043009207.1">
    <property type="nucleotide sequence ID" value="XM_043153922.1"/>
</dbReference>
<sequence length="884" mass="97819">MSTAAASTSFVPNGLLGSSSLFKQNNSLRNEPLLGSLQDLSSEETLCRSTRLLGSGSVVAGSFTSDGLFDEEFTPTGLSSGSPTTIENAETTWNSFVPTGLLEAKNSGASSTTLVPFVATELLSNTIHTVPALSQSLDDELPPLHELFTTDSNVDTSRVALLNTMSVPSRISIKATTYDGKNVFLKRKLKTNRAAEAGPSSGRRMGNLLDEPMHRLLDQLAVSASSKPEDSNNSSSMSSNYESTLWVDRYRPRKFTELMGNERVARETLTWIKQWDWCVFGKNKGKKRSREEDSNEMDEYHRPKEKILLLSGPPGLGKTTLAHVVARHAGYEVMEINASDARSGQVVDERIRPALEAGVGVKSSKPLLLVIDEIDGATGAGDNAGSFVHKLIQLTQDKPSKKTRSGRRDPHTKRPILRPIICICNDVNAACLAKLRPHAYQVRYQRPADVHTVKRLREICVLEALKADSSALSTLVGIAQGDLRGCLNTLQFLKSKHDEVTESVIREATRGMKESEASISTVMNSLFAPLPKKRAKELGLSDEAESRYVDRLSHEIDACGRENSIAVGCFAHYATLRRHDANLSRHEKANEWLLTFDRMSAAMYSDGDFALAPYLPYTLVGFHPLFQERGAPRVEKDLTDWENFQTTRTNEEIYKSLARCLQAASTRHGGNYRSLLNKPILQTEFAPLINRIISPPLRPVNSQIVKVEERLVLSRVVDIMSALEFRFVQERTDDGQLTYRLDPPVDVFITYDGKRAVDIAVPRYAVRHLVAEQIEARINTQQVITEKGTSTKSKFFGQKEKPGEDLHGSNDDRPTKRARTEAVDIADRPPTDFFGRLIDPSAARKCNKPGSVQQGTGGKSRVSYKFKEGNSAAVRRPVKVSAFL</sequence>
<evidence type="ECO:0000313" key="12">
    <source>
        <dbReference type="Proteomes" id="UP001049176"/>
    </source>
</evidence>
<evidence type="ECO:0000256" key="4">
    <source>
        <dbReference type="ARBA" id="ARBA00022840"/>
    </source>
</evidence>
<evidence type="ECO:0000256" key="1">
    <source>
        <dbReference type="ARBA" id="ARBA00004123"/>
    </source>
</evidence>
<dbReference type="InterPro" id="IPR003593">
    <property type="entry name" value="AAA+_ATPase"/>
</dbReference>
<evidence type="ECO:0000256" key="3">
    <source>
        <dbReference type="ARBA" id="ARBA00022741"/>
    </source>
</evidence>
<dbReference type="GeneID" id="66078141"/>
<evidence type="ECO:0000259" key="10">
    <source>
        <dbReference type="SMART" id="SM00382"/>
    </source>
</evidence>
<keyword evidence="7" id="KW-0131">Cell cycle</keyword>
<dbReference type="Gene3D" id="1.10.8.60">
    <property type="match status" value="1"/>
</dbReference>
<protein>
    <recommendedName>
        <fullName evidence="10">AAA+ ATPase domain-containing protein</fullName>
    </recommendedName>
</protein>
<dbReference type="PANTHER" id="PTHR46765">
    <property type="entry name" value="P-LOOP CONTAINING NUCLEOSIDE TRIPHOSPHATE HYDROLASES SUPERFAMILY PROTEIN"/>
    <property type="match status" value="1"/>
</dbReference>
<dbReference type="KEGG" id="more:E1B28_009065"/>
<keyword evidence="12" id="KW-1185">Reference proteome</keyword>
<organism evidence="11 12">
    <name type="scientific">Marasmius oreades</name>
    <name type="common">fairy-ring Marasmius</name>
    <dbReference type="NCBI Taxonomy" id="181124"/>
    <lineage>
        <taxon>Eukaryota</taxon>
        <taxon>Fungi</taxon>
        <taxon>Dikarya</taxon>
        <taxon>Basidiomycota</taxon>
        <taxon>Agaricomycotina</taxon>
        <taxon>Agaricomycetes</taxon>
        <taxon>Agaricomycetidae</taxon>
        <taxon>Agaricales</taxon>
        <taxon>Marasmiineae</taxon>
        <taxon>Marasmiaceae</taxon>
        <taxon>Marasmius</taxon>
    </lineage>
</organism>
<dbReference type="GO" id="GO:0003677">
    <property type="term" value="F:DNA binding"/>
    <property type="evidence" value="ECO:0007669"/>
    <property type="project" value="UniProtKB-KW"/>
</dbReference>
<dbReference type="GO" id="GO:0005524">
    <property type="term" value="F:ATP binding"/>
    <property type="evidence" value="ECO:0007669"/>
    <property type="project" value="UniProtKB-KW"/>
</dbReference>
<feature type="region of interest" description="Disordered" evidence="9">
    <location>
        <begin position="789"/>
        <end position="825"/>
    </location>
</feature>
<dbReference type="InterPro" id="IPR027417">
    <property type="entry name" value="P-loop_NTPase"/>
</dbReference>
<dbReference type="OrthoDB" id="2195431at2759"/>
<dbReference type="PANTHER" id="PTHR46765:SF1">
    <property type="entry name" value="P-LOOP CONTAINING NUCLEOSIDE TRIPHOSPHATE HYDROLASES SUPERFAMILY PROTEIN"/>
    <property type="match status" value="1"/>
</dbReference>
<dbReference type="InterPro" id="IPR053016">
    <property type="entry name" value="CTF18-RFC_complex"/>
</dbReference>
<dbReference type="GO" id="GO:0005634">
    <property type="term" value="C:nucleus"/>
    <property type="evidence" value="ECO:0007669"/>
    <property type="project" value="UniProtKB-SubCell"/>
</dbReference>
<comment type="subcellular location">
    <subcellularLocation>
        <location evidence="1">Nucleus</location>
    </subcellularLocation>
</comment>
<dbReference type="InterPro" id="IPR003959">
    <property type="entry name" value="ATPase_AAA_core"/>
</dbReference>
<dbReference type="SMART" id="SM00382">
    <property type="entry name" value="AAA"/>
    <property type="match status" value="1"/>
</dbReference>
<keyword evidence="4" id="KW-0067">ATP-binding</keyword>
<name>A0A9P7S0B0_9AGAR</name>
<evidence type="ECO:0000256" key="7">
    <source>
        <dbReference type="ARBA" id="ARBA00023306"/>
    </source>
</evidence>
<dbReference type="GO" id="GO:0016887">
    <property type="term" value="F:ATP hydrolysis activity"/>
    <property type="evidence" value="ECO:0007669"/>
    <property type="project" value="InterPro"/>
</dbReference>
<feature type="domain" description="AAA+ ATPase" evidence="10">
    <location>
        <begin position="304"/>
        <end position="466"/>
    </location>
</feature>
<gene>
    <name evidence="11" type="ORF">E1B28_009065</name>
</gene>
<dbReference type="CDD" id="cd00009">
    <property type="entry name" value="AAA"/>
    <property type="match status" value="1"/>
</dbReference>
<keyword evidence="3" id="KW-0547">Nucleotide-binding</keyword>
<evidence type="ECO:0000256" key="9">
    <source>
        <dbReference type="SAM" id="MobiDB-lite"/>
    </source>
</evidence>
<dbReference type="AlphaFoldDB" id="A0A9P7S0B0"/>
<dbReference type="Gene3D" id="3.40.50.300">
    <property type="entry name" value="P-loop containing nucleotide triphosphate hydrolases"/>
    <property type="match status" value="1"/>
</dbReference>
<keyword evidence="6" id="KW-0539">Nucleus</keyword>
<proteinExistence type="inferred from homology"/>
<dbReference type="Proteomes" id="UP001049176">
    <property type="component" value="Chromosome 5"/>
</dbReference>
<accession>A0A9P7S0B0</accession>
<comment type="caution">
    <text evidence="11">The sequence shown here is derived from an EMBL/GenBank/DDBJ whole genome shotgun (WGS) entry which is preliminary data.</text>
</comment>
<keyword evidence="2" id="KW-0235">DNA replication</keyword>
<dbReference type="InterPro" id="IPR047854">
    <property type="entry name" value="RFC_lid"/>
</dbReference>
<reference evidence="11" key="1">
    <citation type="journal article" date="2021" name="Genome Biol. Evol.">
        <title>The assembled and annotated genome of the fairy-ring fungus Marasmius oreades.</title>
        <authorList>
            <person name="Hiltunen M."/>
            <person name="Ament-Velasquez S.L."/>
            <person name="Johannesson H."/>
        </authorList>
    </citation>
    <scope>NUCLEOTIDE SEQUENCE</scope>
    <source>
        <strain evidence="11">03SP1</strain>
    </source>
</reference>
<feature type="region of interest" description="Disordered" evidence="9">
    <location>
        <begin position="840"/>
        <end position="862"/>
    </location>
</feature>
<dbReference type="SUPFAM" id="SSF52540">
    <property type="entry name" value="P-loop containing nucleoside triphosphate hydrolases"/>
    <property type="match status" value="1"/>
</dbReference>
<keyword evidence="5" id="KW-0238">DNA-binding</keyword>
<dbReference type="EMBL" id="CM032185">
    <property type="protein sequence ID" value="KAG7092737.1"/>
    <property type="molecule type" value="Genomic_DNA"/>
</dbReference>
<feature type="compositionally biased region" description="Basic and acidic residues" evidence="9">
    <location>
        <begin position="797"/>
        <end position="825"/>
    </location>
</feature>
<dbReference type="GO" id="GO:0006260">
    <property type="term" value="P:DNA replication"/>
    <property type="evidence" value="ECO:0007669"/>
    <property type="project" value="UniProtKB-KW"/>
</dbReference>
<comment type="similarity">
    <text evidence="8">Belongs to the activator 1 small subunits family. CTF18 subfamily.</text>
</comment>
<evidence type="ECO:0000256" key="5">
    <source>
        <dbReference type="ARBA" id="ARBA00023125"/>
    </source>
</evidence>
<evidence type="ECO:0000256" key="6">
    <source>
        <dbReference type="ARBA" id="ARBA00023242"/>
    </source>
</evidence>
<dbReference type="Pfam" id="PF00004">
    <property type="entry name" value="AAA"/>
    <property type="match status" value="1"/>
</dbReference>
<evidence type="ECO:0000256" key="2">
    <source>
        <dbReference type="ARBA" id="ARBA00022705"/>
    </source>
</evidence>
<evidence type="ECO:0000256" key="8">
    <source>
        <dbReference type="ARBA" id="ARBA00043975"/>
    </source>
</evidence>